<comment type="subcellular location">
    <subcellularLocation>
        <location evidence="1">Membrane</location>
        <topology evidence="1">Multi-pass membrane protein</topology>
    </subcellularLocation>
</comment>
<dbReference type="PANTHER" id="PTHR43229:SF2">
    <property type="entry name" value="NODULATION PROTEIN J"/>
    <property type="match status" value="1"/>
</dbReference>
<evidence type="ECO:0000256" key="1">
    <source>
        <dbReference type="ARBA" id="ARBA00004141"/>
    </source>
</evidence>
<reference evidence="7" key="1">
    <citation type="submission" date="2020-05" db="EMBL/GenBank/DDBJ databases">
        <authorList>
            <person name="Chiriac C."/>
            <person name="Salcher M."/>
            <person name="Ghai R."/>
            <person name="Kavagutti S V."/>
        </authorList>
    </citation>
    <scope>NUCLEOTIDE SEQUENCE</scope>
</reference>
<sequence length="280" mass="30959">MMSIATIRQGSAQLVNSEKVRLRGALYVAEARIRAMMKWIWLIIGIAIANPVLYLISVGIGLGGLIDESVGSTGVDGVKYLTFLAPALLAQAAIQGALEETVYPTIEGFKWNKTFFSMNSTPLSGVQISIGVFLAAFFRTVYTVLFYFGVMWAFGALESTSAWLAIPTAILAGTAFGALMQALAARLENENIFFVILGRFIMMPLFLFSGTFFPLSSMPFFLQWIGWISPLWHATELGRYLTYGHAISPLMLWVHFLLLVIMLVVGLYLSARIFTKRLAK</sequence>
<feature type="transmembrane region" description="Helical" evidence="5">
    <location>
        <begin position="160"/>
        <end position="180"/>
    </location>
</feature>
<evidence type="ECO:0000256" key="2">
    <source>
        <dbReference type="ARBA" id="ARBA00022692"/>
    </source>
</evidence>
<dbReference type="PROSITE" id="PS51012">
    <property type="entry name" value="ABC_TM2"/>
    <property type="match status" value="1"/>
</dbReference>
<dbReference type="EMBL" id="CAFBRV010000068">
    <property type="protein sequence ID" value="CAB5116311.1"/>
    <property type="molecule type" value="Genomic_DNA"/>
</dbReference>
<gene>
    <name evidence="7" type="ORF">UFOPK4410_00776</name>
</gene>
<organism evidence="7">
    <name type="scientific">freshwater metagenome</name>
    <dbReference type="NCBI Taxonomy" id="449393"/>
    <lineage>
        <taxon>unclassified sequences</taxon>
        <taxon>metagenomes</taxon>
        <taxon>ecological metagenomes</taxon>
    </lineage>
</organism>
<protein>
    <submittedName>
        <fullName evidence="7">Unannotated protein</fullName>
    </submittedName>
</protein>
<accession>A0A6J7VWF9</accession>
<feature type="transmembrane region" description="Helical" evidence="5">
    <location>
        <begin position="192"/>
        <end position="213"/>
    </location>
</feature>
<evidence type="ECO:0000256" key="4">
    <source>
        <dbReference type="ARBA" id="ARBA00023136"/>
    </source>
</evidence>
<feature type="transmembrane region" description="Helical" evidence="5">
    <location>
        <begin position="39"/>
        <end position="66"/>
    </location>
</feature>
<evidence type="ECO:0000313" key="7">
    <source>
        <dbReference type="EMBL" id="CAB5116311.1"/>
    </source>
</evidence>
<feature type="domain" description="ABC transmembrane type-2" evidence="6">
    <location>
        <begin position="42"/>
        <end position="277"/>
    </location>
</feature>
<dbReference type="PANTHER" id="PTHR43229">
    <property type="entry name" value="NODULATION PROTEIN J"/>
    <property type="match status" value="1"/>
</dbReference>
<dbReference type="PIRSF" id="PIRSF006648">
    <property type="entry name" value="DrrB"/>
    <property type="match status" value="1"/>
</dbReference>
<dbReference type="Pfam" id="PF01061">
    <property type="entry name" value="ABC2_membrane"/>
    <property type="match status" value="1"/>
</dbReference>
<keyword evidence="4 5" id="KW-0472">Membrane</keyword>
<dbReference type="PRINTS" id="PR00164">
    <property type="entry name" value="ABC2TRNSPORT"/>
</dbReference>
<dbReference type="GO" id="GO:0140359">
    <property type="term" value="F:ABC-type transporter activity"/>
    <property type="evidence" value="ECO:0007669"/>
    <property type="project" value="InterPro"/>
</dbReference>
<feature type="transmembrane region" description="Helical" evidence="5">
    <location>
        <begin position="128"/>
        <end position="154"/>
    </location>
</feature>
<name>A0A6J7VWF9_9ZZZZ</name>
<dbReference type="AlphaFoldDB" id="A0A6J7VWF9"/>
<feature type="transmembrane region" description="Helical" evidence="5">
    <location>
        <begin position="78"/>
        <end position="98"/>
    </location>
</feature>
<evidence type="ECO:0000256" key="5">
    <source>
        <dbReference type="SAM" id="Phobius"/>
    </source>
</evidence>
<proteinExistence type="predicted"/>
<feature type="transmembrane region" description="Helical" evidence="5">
    <location>
        <begin position="250"/>
        <end position="271"/>
    </location>
</feature>
<dbReference type="InterPro" id="IPR013525">
    <property type="entry name" value="ABC2_TM"/>
</dbReference>
<dbReference type="InterPro" id="IPR051784">
    <property type="entry name" value="Nod_factor_ABC_transporter"/>
</dbReference>
<dbReference type="InterPro" id="IPR000412">
    <property type="entry name" value="ABC_2_transport"/>
</dbReference>
<keyword evidence="2 5" id="KW-0812">Transmembrane</keyword>
<keyword evidence="3 5" id="KW-1133">Transmembrane helix</keyword>
<evidence type="ECO:0000256" key="3">
    <source>
        <dbReference type="ARBA" id="ARBA00022989"/>
    </source>
</evidence>
<dbReference type="InterPro" id="IPR047817">
    <property type="entry name" value="ABC2_TM_bact-type"/>
</dbReference>
<dbReference type="GO" id="GO:0043190">
    <property type="term" value="C:ATP-binding cassette (ABC) transporter complex"/>
    <property type="evidence" value="ECO:0007669"/>
    <property type="project" value="InterPro"/>
</dbReference>
<evidence type="ECO:0000259" key="6">
    <source>
        <dbReference type="PROSITE" id="PS51012"/>
    </source>
</evidence>